<evidence type="ECO:0000313" key="2">
    <source>
        <dbReference type="EMBL" id="PVG81109.1"/>
    </source>
</evidence>
<feature type="chain" id="PRO_5015620040" description="Glycosyl hydrolase family 98 putative carbohydrate-binding module domain-containing protein" evidence="1">
    <location>
        <begin position="28"/>
        <end position="265"/>
    </location>
</feature>
<comment type="caution">
    <text evidence="2">The sequence shown here is derived from an EMBL/GenBank/DDBJ whole genome shotgun (WGS) entry which is preliminary data.</text>
</comment>
<dbReference type="EMBL" id="QDGZ01000010">
    <property type="protein sequence ID" value="PVG81109.1"/>
    <property type="molecule type" value="Genomic_DNA"/>
</dbReference>
<protein>
    <recommendedName>
        <fullName evidence="4">Glycosyl hydrolase family 98 putative carbohydrate-binding module domain-containing protein</fullName>
    </recommendedName>
</protein>
<dbReference type="AlphaFoldDB" id="A0A2T8F5Y7"/>
<evidence type="ECO:0000313" key="3">
    <source>
        <dbReference type="Proteomes" id="UP000246018"/>
    </source>
</evidence>
<reference evidence="2 3" key="1">
    <citation type="submission" date="2018-04" db="EMBL/GenBank/DDBJ databases">
        <title>Genome of Nocardioides gansuensis WSJ-1.</title>
        <authorList>
            <person name="Wu S."/>
            <person name="Wang G."/>
        </authorList>
    </citation>
    <scope>NUCLEOTIDE SEQUENCE [LARGE SCALE GENOMIC DNA]</scope>
    <source>
        <strain evidence="2 3">WSJ-1</strain>
    </source>
</reference>
<keyword evidence="1" id="KW-0732">Signal</keyword>
<name>A0A2T8F5Y7_9ACTN</name>
<sequence length="265" mass="27886">MTRSTLIAAAVTAALPLTLAPVTTAQAEAPSERRATSYVVKASINRTTAIAGEDTVKIRGSVKPRAAGKTVILQQRLEGNKRWKKSGTAKIKSDGRFKLTDNPSTPGVRYYRVVKPADGAIKTGVSKEMELEVWAWQLLGKRTSGATANVSRGYVEIGTEGYGWSLSSTPGVGGYIEFTLGNKCKQLRATYALTDSSETGATGQVTVTADGAPLVTHGLQVGTVVEEGAGVLDMTDVFRLRFDLSGSASPKGYAAIGDPEVLCTA</sequence>
<dbReference type="Proteomes" id="UP000246018">
    <property type="component" value="Unassembled WGS sequence"/>
</dbReference>
<dbReference type="RefSeq" id="WP_116574035.1">
    <property type="nucleotide sequence ID" value="NZ_QDGZ01000010.1"/>
</dbReference>
<evidence type="ECO:0000256" key="1">
    <source>
        <dbReference type="SAM" id="SignalP"/>
    </source>
</evidence>
<feature type="signal peptide" evidence="1">
    <location>
        <begin position="1"/>
        <end position="27"/>
    </location>
</feature>
<accession>A0A2T8F5Y7</accession>
<proteinExistence type="predicted"/>
<keyword evidence="3" id="KW-1185">Reference proteome</keyword>
<gene>
    <name evidence="2" type="ORF">DDE18_20085</name>
</gene>
<organism evidence="2 3">
    <name type="scientific">Nocardioides gansuensis</name>
    <dbReference type="NCBI Taxonomy" id="2138300"/>
    <lineage>
        <taxon>Bacteria</taxon>
        <taxon>Bacillati</taxon>
        <taxon>Actinomycetota</taxon>
        <taxon>Actinomycetes</taxon>
        <taxon>Propionibacteriales</taxon>
        <taxon>Nocardioidaceae</taxon>
        <taxon>Nocardioides</taxon>
    </lineage>
</organism>
<evidence type="ECO:0008006" key="4">
    <source>
        <dbReference type="Google" id="ProtNLM"/>
    </source>
</evidence>
<dbReference type="OrthoDB" id="3779270at2"/>